<dbReference type="GO" id="GO:0016036">
    <property type="term" value="P:cellular response to phosphate starvation"/>
    <property type="evidence" value="ECO:0007669"/>
    <property type="project" value="InterPro"/>
</dbReference>
<feature type="region of interest" description="Disordered" evidence="6">
    <location>
        <begin position="82"/>
        <end position="116"/>
    </location>
</feature>
<dbReference type="PANTHER" id="PTHR48477:SF1">
    <property type="entry name" value="PHOSPHATE TRANSPORTER PHO1"/>
    <property type="match status" value="1"/>
</dbReference>
<feature type="transmembrane region" description="Helical" evidence="7">
    <location>
        <begin position="564"/>
        <end position="583"/>
    </location>
</feature>
<evidence type="ECO:0000256" key="6">
    <source>
        <dbReference type="SAM" id="MobiDB-lite"/>
    </source>
</evidence>
<dbReference type="GeneID" id="111013707"/>
<dbReference type="PANTHER" id="PTHR48477">
    <property type="entry name" value="PHOSPHATE TRANSPORTER PHO1"/>
    <property type="match status" value="1"/>
</dbReference>
<dbReference type="AlphaFoldDB" id="A0A6J1CQQ7"/>
<dbReference type="InterPro" id="IPR052486">
    <property type="entry name" value="PHO1"/>
</dbReference>
<proteinExistence type="inferred from homology"/>
<feature type="transmembrane region" description="Helical" evidence="7">
    <location>
        <begin position="416"/>
        <end position="435"/>
    </location>
</feature>
<dbReference type="PROSITE" id="PS51382">
    <property type="entry name" value="SPX"/>
    <property type="match status" value="1"/>
</dbReference>
<evidence type="ECO:0000313" key="11">
    <source>
        <dbReference type="RefSeq" id="XP_022143909.1"/>
    </source>
</evidence>
<feature type="transmembrane region" description="Helical" evidence="7">
    <location>
        <begin position="334"/>
        <end position="354"/>
    </location>
</feature>
<dbReference type="RefSeq" id="XP_022143909.1">
    <property type="nucleotide sequence ID" value="XM_022288217.1"/>
</dbReference>
<evidence type="ECO:0000259" key="8">
    <source>
        <dbReference type="PROSITE" id="PS51380"/>
    </source>
</evidence>
<evidence type="ECO:0000256" key="1">
    <source>
        <dbReference type="ARBA" id="ARBA00004141"/>
    </source>
</evidence>
<organism evidence="10 11">
    <name type="scientific">Momordica charantia</name>
    <name type="common">Bitter gourd</name>
    <name type="synonym">Balsam pear</name>
    <dbReference type="NCBI Taxonomy" id="3673"/>
    <lineage>
        <taxon>Eukaryota</taxon>
        <taxon>Viridiplantae</taxon>
        <taxon>Streptophyta</taxon>
        <taxon>Embryophyta</taxon>
        <taxon>Tracheophyta</taxon>
        <taxon>Spermatophyta</taxon>
        <taxon>Magnoliopsida</taxon>
        <taxon>eudicotyledons</taxon>
        <taxon>Gunneridae</taxon>
        <taxon>Pentapetalae</taxon>
        <taxon>rosids</taxon>
        <taxon>fabids</taxon>
        <taxon>Cucurbitales</taxon>
        <taxon>Cucurbitaceae</taxon>
        <taxon>Momordiceae</taxon>
        <taxon>Momordica</taxon>
    </lineage>
</organism>
<feature type="transmembrane region" description="Helical" evidence="7">
    <location>
        <begin position="611"/>
        <end position="632"/>
    </location>
</feature>
<feature type="domain" description="EXS" evidence="8">
    <location>
        <begin position="501"/>
        <end position="695"/>
    </location>
</feature>
<feature type="domain" description="SPX" evidence="9">
    <location>
        <begin position="1"/>
        <end position="244"/>
    </location>
</feature>
<protein>
    <submittedName>
        <fullName evidence="11">Phosphate transporter PHO1</fullName>
    </submittedName>
</protein>
<feature type="transmembrane region" description="Helical" evidence="7">
    <location>
        <begin position="294"/>
        <end position="314"/>
    </location>
</feature>
<dbReference type="Proteomes" id="UP000504603">
    <property type="component" value="Unplaced"/>
</dbReference>
<dbReference type="InterPro" id="IPR004331">
    <property type="entry name" value="SPX_dom"/>
</dbReference>
<evidence type="ECO:0000256" key="5">
    <source>
        <dbReference type="ARBA" id="ARBA00023136"/>
    </source>
</evidence>
<dbReference type="PROSITE" id="PS51380">
    <property type="entry name" value="EXS"/>
    <property type="match status" value="1"/>
</dbReference>
<gene>
    <name evidence="11" type="primary">LOC111013707</name>
</gene>
<evidence type="ECO:0000256" key="2">
    <source>
        <dbReference type="ARBA" id="ARBA00009665"/>
    </source>
</evidence>
<keyword evidence="4 7" id="KW-1133">Transmembrane helix</keyword>
<dbReference type="Pfam" id="PF03105">
    <property type="entry name" value="SPX"/>
    <property type="match status" value="1"/>
</dbReference>
<dbReference type="Pfam" id="PF03124">
    <property type="entry name" value="EXS"/>
    <property type="match status" value="1"/>
</dbReference>
<evidence type="ECO:0000256" key="3">
    <source>
        <dbReference type="ARBA" id="ARBA00022692"/>
    </source>
</evidence>
<dbReference type="KEGG" id="mcha:111013707"/>
<dbReference type="InterPro" id="IPR004342">
    <property type="entry name" value="EXS_C"/>
</dbReference>
<keyword evidence="10" id="KW-1185">Reference proteome</keyword>
<dbReference type="OrthoDB" id="9970435at2759"/>
<comment type="subcellular location">
    <subcellularLocation>
        <location evidence="1">Membrane</location>
        <topology evidence="1">Multi-pass membrane protein</topology>
    </subcellularLocation>
</comment>
<name>A0A6J1CQQ7_MOMCH</name>
<reference evidence="11" key="1">
    <citation type="submission" date="2025-08" db="UniProtKB">
        <authorList>
            <consortium name="RefSeq"/>
        </authorList>
    </citation>
    <scope>IDENTIFICATION</scope>
    <source>
        <strain evidence="11">OHB3-1</strain>
    </source>
</reference>
<evidence type="ECO:0000259" key="9">
    <source>
        <dbReference type="PROSITE" id="PS51382"/>
    </source>
</evidence>
<sequence length="695" mass="80325">HNPDLLQVKKSNDDANGDREAELSQLFSEEDEVKIFFETLDEELDKVNEFYGNRENEFVERGDSLKEQLGILLEFKRIHEDRRRKTSPPGTFSRSSSFSPRHSNFSENTESGEVTETEEAIAALERHGVTFVNGGVRGKTKKGKPKMALRLEIPATTPTRTISAVMGMLWEDLINNPKKDAAGDSINRKKIQWAEKMIRGAFVELYKGLALLKTFTSLNMKAFVKILKKFDKVANQKASPRYLQEVKRSPFMSSDKVVRLMDEVESIFTQHFASNDRKKAMKYLRPQQPKDSHFVTFFVGLFTGCFVSLFIVYATLAHLSGVFSRPNEVSYMDAVYPVFSMFALLSLHMFMYGCNLFTWKHARINYNFIFEFHSNTALKYRDAFLICTTIMTAVVGALVVHLILGLTGFSPAQVDSIPGLLLLIFVVLLVCPFDIFYRPTRYYFIRVFRNIIFSPFYKVLLVDSFLADQLTSQITLLRLMESAICYFFAGTFGTHRSEICKSGRLYWELAYLISFLPYYWRAMQCARRWFDDNDLDHLANMGKYVSAMVAAGARLTYSQQDTRFWFIVVLVTSFVATVYQLYWDFAKDWGILNPKSRNPWLRDELILKNKGVYYLSIVLNVILRVAWVETVLQLHKLHIRSVESKLLDFLLASLEVIRRGHWNFYRLENEQLNNVGKYRAVKTVPLPFRDADSDG</sequence>
<feature type="non-terminal residue" evidence="11">
    <location>
        <position position="1"/>
    </location>
</feature>
<comment type="similarity">
    <text evidence="2">Belongs to the SYG1 (TC 2.A.94) family.</text>
</comment>
<dbReference type="GO" id="GO:0016020">
    <property type="term" value="C:membrane"/>
    <property type="evidence" value="ECO:0007669"/>
    <property type="project" value="UniProtKB-SubCell"/>
</dbReference>
<feature type="compositionally biased region" description="Low complexity" evidence="6">
    <location>
        <begin position="87"/>
        <end position="106"/>
    </location>
</feature>
<keyword evidence="5 7" id="KW-0472">Membrane</keyword>
<feature type="transmembrane region" description="Helical" evidence="7">
    <location>
        <begin position="383"/>
        <end position="404"/>
    </location>
</feature>
<evidence type="ECO:0000256" key="7">
    <source>
        <dbReference type="SAM" id="Phobius"/>
    </source>
</evidence>
<evidence type="ECO:0000256" key="4">
    <source>
        <dbReference type="ARBA" id="ARBA00022989"/>
    </source>
</evidence>
<evidence type="ECO:0000313" key="10">
    <source>
        <dbReference type="Proteomes" id="UP000504603"/>
    </source>
</evidence>
<accession>A0A6J1CQQ7</accession>
<keyword evidence="3 7" id="KW-0812">Transmembrane</keyword>